<dbReference type="AlphaFoldDB" id="A0A1D1WA44"/>
<organism evidence="2 3">
    <name type="scientific">Ramazzottius varieornatus</name>
    <name type="common">Water bear</name>
    <name type="synonym">Tardigrade</name>
    <dbReference type="NCBI Taxonomy" id="947166"/>
    <lineage>
        <taxon>Eukaryota</taxon>
        <taxon>Metazoa</taxon>
        <taxon>Ecdysozoa</taxon>
        <taxon>Tardigrada</taxon>
        <taxon>Eutardigrada</taxon>
        <taxon>Parachela</taxon>
        <taxon>Hypsibioidea</taxon>
        <taxon>Ramazzottiidae</taxon>
        <taxon>Ramazzottius</taxon>
    </lineage>
</organism>
<feature type="region of interest" description="Disordered" evidence="1">
    <location>
        <begin position="1"/>
        <end position="49"/>
    </location>
</feature>
<evidence type="ECO:0000313" key="3">
    <source>
        <dbReference type="Proteomes" id="UP000186922"/>
    </source>
</evidence>
<feature type="compositionally biased region" description="Polar residues" evidence="1">
    <location>
        <begin position="27"/>
        <end position="39"/>
    </location>
</feature>
<keyword evidence="3" id="KW-1185">Reference proteome</keyword>
<dbReference type="Proteomes" id="UP000186922">
    <property type="component" value="Unassembled WGS sequence"/>
</dbReference>
<gene>
    <name evidence="2" type="primary">RvY_19344-1</name>
    <name evidence="2" type="synonym">RvY_19344.1</name>
    <name evidence="2" type="ORF">RvY_19344</name>
</gene>
<accession>A0A1D1WA44</accession>
<protein>
    <submittedName>
        <fullName evidence="2">Uncharacterized protein</fullName>
    </submittedName>
</protein>
<evidence type="ECO:0000256" key="1">
    <source>
        <dbReference type="SAM" id="MobiDB-lite"/>
    </source>
</evidence>
<comment type="caution">
    <text evidence="2">The sequence shown here is derived from an EMBL/GenBank/DDBJ whole genome shotgun (WGS) entry which is preliminary data.</text>
</comment>
<feature type="compositionally biased region" description="Polar residues" evidence="1">
    <location>
        <begin position="1"/>
        <end position="16"/>
    </location>
</feature>
<dbReference type="EMBL" id="BDGG01000037">
    <property type="protein sequence ID" value="GAV09873.1"/>
    <property type="molecule type" value="Genomic_DNA"/>
</dbReference>
<sequence>MALSKQPVSQDGQSYSYAKHNPRSHLYNVTSRRNPTPTDQLHESKNGPSSVTLHSVLRLHTTNTVDALKNRCFHRFHFHFRNHPQLYHVMIGR</sequence>
<evidence type="ECO:0000313" key="2">
    <source>
        <dbReference type="EMBL" id="GAV09873.1"/>
    </source>
</evidence>
<proteinExistence type="predicted"/>
<name>A0A1D1WA44_RAMVA</name>
<reference evidence="2 3" key="1">
    <citation type="journal article" date="2016" name="Nat. Commun.">
        <title>Extremotolerant tardigrade genome and improved radiotolerance of human cultured cells by tardigrade-unique protein.</title>
        <authorList>
            <person name="Hashimoto T."/>
            <person name="Horikawa D.D."/>
            <person name="Saito Y."/>
            <person name="Kuwahara H."/>
            <person name="Kozuka-Hata H."/>
            <person name="Shin-I T."/>
            <person name="Minakuchi Y."/>
            <person name="Ohishi K."/>
            <person name="Motoyama A."/>
            <person name="Aizu T."/>
            <person name="Enomoto A."/>
            <person name="Kondo K."/>
            <person name="Tanaka S."/>
            <person name="Hara Y."/>
            <person name="Koshikawa S."/>
            <person name="Sagara H."/>
            <person name="Miura T."/>
            <person name="Yokobori S."/>
            <person name="Miyagawa K."/>
            <person name="Suzuki Y."/>
            <person name="Kubo T."/>
            <person name="Oyama M."/>
            <person name="Kohara Y."/>
            <person name="Fujiyama A."/>
            <person name="Arakawa K."/>
            <person name="Katayama T."/>
            <person name="Toyoda A."/>
            <person name="Kunieda T."/>
        </authorList>
    </citation>
    <scope>NUCLEOTIDE SEQUENCE [LARGE SCALE GENOMIC DNA]</scope>
    <source>
        <strain evidence="2 3">YOKOZUNA-1</strain>
    </source>
</reference>